<dbReference type="EMBL" id="BK014693">
    <property type="protein sequence ID" value="DAD68144.1"/>
    <property type="molecule type" value="Genomic_DNA"/>
</dbReference>
<protein>
    <submittedName>
        <fullName evidence="1">3-methyladenine DNA glycosylase</fullName>
    </submittedName>
</protein>
<proteinExistence type="predicted"/>
<name>A0A8S5LDV3_9CAUD</name>
<dbReference type="Gene3D" id="1.10.1670.40">
    <property type="match status" value="1"/>
</dbReference>
<evidence type="ECO:0000313" key="1">
    <source>
        <dbReference type="EMBL" id="DAD68144.1"/>
    </source>
</evidence>
<organism evidence="1">
    <name type="scientific">Siphoviridae sp. ctkL423</name>
    <dbReference type="NCBI Taxonomy" id="2823596"/>
    <lineage>
        <taxon>Viruses</taxon>
        <taxon>Duplodnaviria</taxon>
        <taxon>Heunggongvirae</taxon>
        <taxon>Uroviricota</taxon>
        <taxon>Caudoviricetes</taxon>
    </lineage>
</organism>
<reference evidence="1" key="1">
    <citation type="journal article" date="2021" name="Proc. Natl. Acad. Sci. U.S.A.">
        <title>A Catalog of Tens of Thousands of Viruses from Human Metagenomes Reveals Hidden Associations with Chronic Diseases.</title>
        <authorList>
            <person name="Tisza M.J."/>
            <person name="Buck C.B."/>
        </authorList>
    </citation>
    <scope>NUCLEOTIDE SEQUENCE</scope>
    <source>
        <strain evidence="1">CtkL423</strain>
    </source>
</reference>
<sequence length="73" mass="8941">MYLIFVLNRPNILPFENGAFLQVYRWMYKTDDTNRKAVEQKRQKWKPYSAIAARFLYRALDSEFTKSEFHLFK</sequence>
<accession>A0A8S5LDV3</accession>